<proteinExistence type="predicted"/>
<dbReference type="PANTHER" id="PTHR35788">
    <property type="entry name" value="EXPORTED PROTEIN-RELATED"/>
    <property type="match status" value="1"/>
</dbReference>
<feature type="region of interest" description="Disordered" evidence="2">
    <location>
        <begin position="454"/>
        <end position="483"/>
    </location>
</feature>
<dbReference type="InterPro" id="IPR052913">
    <property type="entry name" value="Glycopeptide_resist_protein"/>
</dbReference>
<dbReference type="AlphaFoldDB" id="A0A4Q9DJF4"/>
<organism evidence="4 5">
    <name type="scientific">Paenibacillus thalictri</name>
    <dbReference type="NCBI Taxonomy" id="2527873"/>
    <lineage>
        <taxon>Bacteria</taxon>
        <taxon>Bacillati</taxon>
        <taxon>Bacillota</taxon>
        <taxon>Bacilli</taxon>
        <taxon>Bacillales</taxon>
        <taxon>Paenibacillaceae</taxon>
        <taxon>Paenibacillus</taxon>
    </lineage>
</organism>
<dbReference type="OrthoDB" id="9813301at2"/>
<name>A0A4Q9DJF4_9BACL</name>
<dbReference type="PROSITE" id="PS51257">
    <property type="entry name" value="PROKAR_LIPOPROTEIN"/>
    <property type="match status" value="1"/>
</dbReference>
<protein>
    <recommendedName>
        <fullName evidence="3">G5 domain-containing protein</fullName>
    </recommendedName>
</protein>
<keyword evidence="1" id="KW-0732">Signal</keyword>
<dbReference type="Proteomes" id="UP000293142">
    <property type="component" value="Unassembled WGS sequence"/>
</dbReference>
<dbReference type="Pfam" id="PF07501">
    <property type="entry name" value="G5"/>
    <property type="match status" value="1"/>
</dbReference>
<dbReference type="SMART" id="SM01208">
    <property type="entry name" value="G5"/>
    <property type="match status" value="1"/>
</dbReference>
<evidence type="ECO:0000313" key="5">
    <source>
        <dbReference type="Proteomes" id="UP000293142"/>
    </source>
</evidence>
<feature type="domain" description="G5" evidence="3">
    <location>
        <begin position="377"/>
        <end position="458"/>
    </location>
</feature>
<evidence type="ECO:0000256" key="1">
    <source>
        <dbReference type="ARBA" id="ARBA00022729"/>
    </source>
</evidence>
<dbReference type="PANTHER" id="PTHR35788:SF1">
    <property type="entry name" value="EXPORTED PROTEIN"/>
    <property type="match status" value="1"/>
</dbReference>
<evidence type="ECO:0000256" key="2">
    <source>
        <dbReference type="SAM" id="MobiDB-lite"/>
    </source>
</evidence>
<gene>
    <name evidence="4" type="ORF">EYB31_27780</name>
</gene>
<dbReference type="InterPro" id="IPR011098">
    <property type="entry name" value="G5_dom"/>
</dbReference>
<dbReference type="Gene3D" id="2.20.230.10">
    <property type="entry name" value="Resuscitation-promoting factor rpfb"/>
    <property type="match status" value="1"/>
</dbReference>
<accession>A0A4Q9DJF4</accession>
<evidence type="ECO:0000313" key="4">
    <source>
        <dbReference type="EMBL" id="TBL73031.1"/>
    </source>
</evidence>
<sequence>MPKVRQYAVIAIISLLGCVITAAATVSVYGSKQTIPAGVTLSGWSIGGMTFTEWERQLGLQTGRVNERVVNLQLPAGAPAHASWTLQQLGLSSNAGQLQHTLDALRIGSLWDRAKARWAMRNQALTFETALDAAALKQTVRQIWAAWDDKQPVNAQRVVGEDDTIGYIPEHNVERIDYDKLYELVKQTIPPFHAAEPTMGPATVRVPLTTAKPAVTMESLKAQRIDRKLTEFTTYAPPQNSAGRIHNVRSTAASIQDVVLKPGEIFDYSKFIELTETKYGFQEAPVIVNGKLVPGIGGGICQVSSTLYNAVLLSGLKIVERRNHSLPISYVPLGQDATFASGFINFRFQNTTGAYLLIRSATTDNQVTIKLFGNAPANVTYEVESRTLETLKPPVKYVHNPQLKVGKTELLSNGKPGYVVETRRVKKVDGLVTASELISKDTYSAQPTLIAVNNGKEGEVTPPGENTTPYVEDGVKGPVYRTP</sequence>
<dbReference type="InterPro" id="IPR007391">
    <property type="entry name" value="Vancomycin_resist_VanW"/>
</dbReference>
<dbReference type="EMBL" id="SIRE01000022">
    <property type="protein sequence ID" value="TBL73031.1"/>
    <property type="molecule type" value="Genomic_DNA"/>
</dbReference>
<dbReference type="Pfam" id="PF04294">
    <property type="entry name" value="VanW"/>
    <property type="match status" value="1"/>
</dbReference>
<evidence type="ECO:0000259" key="3">
    <source>
        <dbReference type="PROSITE" id="PS51109"/>
    </source>
</evidence>
<keyword evidence="5" id="KW-1185">Reference proteome</keyword>
<dbReference type="RefSeq" id="WP_131016749.1">
    <property type="nucleotide sequence ID" value="NZ_SIRE01000022.1"/>
</dbReference>
<comment type="caution">
    <text evidence="4">The sequence shown here is derived from an EMBL/GenBank/DDBJ whole genome shotgun (WGS) entry which is preliminary data.</text>
</comment>
<reference evidence="4 5" key="1">
    <citation type="submission" date="2019-02" db="EMBL/GenBank/DDBJ databases">
        <title>Paenibacillus sp. nov., isolated from surface-sterilized tissue of Thalictrum simplex L.</title>
        <authorList>
            <person name="Tuo L."/>
        </authorList>
    </citation>
    <scope>NUCLEOTIDE SEQUENCE [LARGE SCALE GENOMIC DNA]</scope>
    <source>
        <strain evidence="4 5">N2SHLJ1</strain>
    </source>
</reference>
<dbReference type="PROSITE" id="PS51109">
    <property type="entry name" value="G5"/>
    <property type="match status" value="1"/>
</dbReference>